<gene>
    <name evidence="1" type="ORF">GCM10010151_35860</name>
</gene>
<evidence type="ECO:0000313" key="2">
    <source>
        <dbReference type="Proteomes" id="UP001501822"/>
    </source>
</evidence>
<accession>A0ABP3GDN6</accession>
<organism evidence="1 2">
    <name type="scientific">Actinoallomurus spadix</name>
    <dbReference type="NCBI Taxonomy" id="79912"/>
    <lineage>
        <taxon>Bacteria</taxon>
        <taxon>Bacillati</taxon>
        <taxon>Actinomycetota</taxon>
        <taxon>Actinomycetes</taxon>
        <taxon>Streptosporangiales</taxon>
        <taxon>Thermomonosporaceae</taxon>
        <taxon>Actinoallomurus</taxon>
    </lineage>
</organism>
<evidence type="ECO:0008006" key="3">
    <source>
        <dbReference type="Google" id="ProtNLM"/>
    </source>
</evidence>
<reference evidence="2" key="1">
    <citation type="journal article" date="2019" name="Int. J. Syst. Evol. Microbiol.">
        <title>The Global Catalogue of Microorganisms (GCM) 10K type strain sequencing project: providing services to taxonomists for standard genome sequencing and annotation.</title>
        <authorList>
            <consortium name="The Broad Institute Genomics Platform"/>
            <consortium name="The Broad Institute Genome Sequencing Center for Infectious Disease"/>
            <person name="Wu L."/>
            <person name="Ma J."/>
        </authorList>
    </citation>
    <scope>NUCLEOTIDE SEQUENCE [LARGE SCALE GENOMIC DNA]</scope>
    <source>
        <strain evidence="2">JCM 3146</strain>
    </source>
</reference>
<comment type="caution">
    <text evidence="1">The sequence shown here is derived from an EMBL/GenBank/DDBJ whole genome shotgun (WGS) entry which is preliminary data.</text>
</comment>
<dbReference type="EMBL" id="BAAABM010000029">
    <property type="protein sequence ID" value="GAA0343086.1"/>
    <property type="molecule type" value="Genomic_DNA"/>
</dbReference>
<dbReference type="Proteomes" id="UP001501822">
    <property type="component" value="Unassembled WGS sequence"/>
</dbReference>
<protein>
    <recommendedName>
        <fullName evidence="3">Secreted protein</fullName>
    </recommendedName>
</protein>
<proteinExistence type="predicted"/>
<sequence>MDVLTALLPPPASAATPAHCSILHAGVPGPRVGLRPARPDPAVSRCREEWIIPLSGVFRPFRRYFGRNGFLG</sequence>
<evidence type="ECO:0000313" key="1">
    <source>
        <dbReference type="EMBL" id="GAA0343086.1"/>
    </source>
</evidence>
<keyword evidence="2" id="KW-1185">Reference proteome</keyword>
<name>A0ABP3GDN6_9ACTN</name>